<dbReference type="PANTHER" id="PTHR47053">
    <property type="entry name" value="MUREIN DD-ENDOPEPTIDASE MEPH-RELATED"/>
    <property type="match status" value="1"/>
</dbReference>
<evidence type="ECO:0000256" key="1">
    <source>
        <dbReference type="ARBA" id="ARBA00007074"/>
    </source>
</evidence>
<dbReference type="GO" id="GO:0006508">
    <property type="term" value="P:proteolysis"/>
    <property type="evidence" value="ECO:0007669"/>
    <property type="project" value="UniProtKB-KW"/>
</dbReference>
<accession>A0A5J5KY58</accession>
<dbReference type="InterPro" id="IPR006311">
    <property type="entry name" value="TAT_signal"/>
</dbReference>
<keyword evidence="4" id="KW-0788">Thiol protease</keyword>
<dbReference type="EMBL" id="SZWF01000005">
    <property type="protein sequence ID" value="KAA9394707.1"/>
    <property type="molecule type" value="Genomic_DNA"/>
</dbReference>
<dbReference type="GO" id="GO:0008234">
    <property type="term" value="F:cysteine-type peptidase activity"/>
    <property type="evidence" value="ECO:0007669"/>
    <property type="project" value="UniProtKB-KW"/>
</dbReference>
<feature type="domain" description="NlpC/P60" evidence="6">
    <location>
        <begin position="182"/>
        <end position="294"/>
    </location>
</feature>
<keyword evidence="3" id="KW-0378">Hydrolase</keyword>
<evidence type="ECO:0000256" key="3">
    <source>
        <dbReference type="ARBA" id="ARBA00022801"/>
    </source>
</evidence>
<dbReference type="InterPro" id="IPR038765">
    <property type="entry name" value="Papain-like_cys_pep_sf"/>
</dbReference>
<feature type="region of interest" description="Disordered" evidence="5">
    <location>
        <begin position="100"/>
        <end position="120"/>
    </location>
</feature>
<dbReference type="Gene3D" id="3.90.1720.10">
    <property type="entry name" value="endopeptidase domain like (from Nostoc punctiforme)"/>
    <property type="match status" value="1"/>
</dbReference>
<dbReference type="PANTHER" id="PTHR47053:SF1">
    <property type="entry name" value="MUREIN DD-ENDOPEPTIDASE MEPH-RELATED"/>
    <property type="match status" value="1"/>
</dbReference>
<dbReference type="InterPro" id="IPR000064">
    <property type="entry name" value="NLP_P60_dom"/>
</dbReference>
<dbReference type="Pfam" id="PF00877">
    <property type="entry name" value="NLPC_P60"/>
    <property type="match status" value="1"/>
</dbReference>
<comment type="caution">
    <text evidence="7">The sequence shown here is derived from an EMBL/GenBank/DDBJ whole genome shotgun (WGS) entry which is preliminary data.</text>
</comment>
<dbReference type="Proteomes" id="UP000325957">
    <property type="component" value="Unassembled WGS sequence"/>
</dbReference>
<sequence>MPSTTPFLAPDVSPATGSFLRRSWLLGGAAGIGAVGAAALSATGSHAAPVEFPGWATVTGTIPDDAGFDREAAEANAWTFSWSTDADGTVTFVYADGTSSASDAPAGEISASDAGAYPGGELTAQSTPSALWAANGGTEDPGSPAHDRGIEDLAAVVSAPFGGEPAEVSAESGREAPAPAAAVSDRAILDTAHLGLGGAYIWGGTEFMAWDCSGYVQWVYAQHGIEIPRVTWEQFAAGTPTSAPRPGDLVSQNDGSHVGIYLGGDQMISALNPEQGTIVHSVHAMDLDGYYTFR</sequence>
<reference evidence="7 8" key="1">
    <citation type="submission" date="2019-05" db="EMBL/GenBank/DDBJ databases">
        <title>Kocuria coralli sp. nov., a novel actinobacterium isolated from coral reef seawater.</title>
        <authorList>
            <person name="Li J."/>
        </authorList>
    </citation>
    <scope>NUCLEOTIDE SEQUENCE [LARGE SCALE GENOMIC DNA]</scope>
    <source>
        <strain evidence="7 8">SCSIO 13007</strain>
    </source>
</reference>
<dbReference type="PROSITE" id="PS51935">
    <property type="entry name" value="NLPC_P60"/>
    <property type="match status" value="1"/>
</dbReference>
<comment type="similarity">
    <text evidence="1">Belongs to the peptidase C40 family.</text>
</comment>
<evidence type="ECO:0000259" key="6">
    <source>
        <dbReference type="PROSITE" id="PS51935"/>
    </source>
</evidence>
<evidence type="ECO:0000256" key="5">
    <source>
        <dbReference type="SAM" id="MobiDB-lite"/>
    </source>
</evidence>
<evidence type="ECO:0000256" key="2">
    <source>
        <dbReference type="ARBA" id="ARBA00022670"/>
    </source>
</evidence>
<dbReference type="PROSITE" id="PS51318">
    <property type="entry name" value="TAT"/>
    <property type="match status" value="1"/>
</dbReference>
<evidence type="ECO:0000313" key="7">
    <source>
        <dbReference type="EMBL" id="KAA9394707.1"/>
    </source>
</evidence>
<organism evidence="7 8">
    <name type="scientific">Kocuria coralli</name>
    <dbReference type="NCBI Taxonomy" id="1461025"/>
    <lineage>
        <taxon>Bacteria</taxon>
        <taxon>Bacillati</taxon>
        <taxon>Actinomycetota</taxon>
        <taxon>Actinomycetes</taxon>
        <taxon>Micrococcales</taxon>
        <taxon>Micrococcaceae</taxon>
        <taxon>Kocuria</taxon>
    </lineage>
</organism>
<dbReference type="SUPFAM" id="SSF54001">
    <property type="entry name" value="Cysteine proteinases"/>
    <property type="match status" value="1"/>
</dbReference>
<gene>
    <name evidence="7" type="ORF">FCK90_05945</name>
</gene>
<keyword evidence="8" id="KW-1185">Reference proteome</keyword>
<proteinExistence type="inferred from homology"/>
<evidence type="ECO:0000256" key="4">
    <source>
        <dbReference type="ARBA" id="ARBA00022807"/>
    </source>
</evidence>
<evidence type="ECO:0000313" key="8">
    <source>
        <dbReference type="Proteomes" id="UP000325957"/>
    </source>
</evidence>
<dbReference type="InterPro" id="IPR051202">
    <property type="entry name" value="Peptidase_C40"/>
</dbReference>
<dbReference type="OrthoDB" id="9815778at2"/>
<protein>
    <submittedName>
        <fullName evidence="7">NlpC/P60 family protein</fullName>
    </submittedName>
</protein>
<keyword evidence="2" id="KW-0645">Protease</keyword>
<dbReference type="RefSeq" id="WP_158033378.1">
    <property type="nucleotide sequence ID" value="NZ_ML708614.1"/>
</dbReference>
<name>A0A5J5KY58_9MICC</name>
<dbReference type="AlphaFoldDB" id="A0A5J5KY58"/>